<keyword evidence="2" id="KW-1133">Transmembrane helix</keyword>
<comment type="caution">
    <text evidence="4">The sequence shown here is derived from an EMBL/GenBank/DDBJ whole genome shotgun (WGS) entry which is preliminary data.</text>
</comment>
<sequence length="262" mass="25669">MEQTTLRPKPMPGRGTGGGSGESPGQSLCRDPEDHPDESGRPHTAGRRGKRLAAVVSGVLLAVLLVLSGVGIGTVGATVIGMSALAEMRQSAPPPGAAQPPAHAGPPAQHPDTPQPGAPQPGAPRQDAPRPGTAKPSAARPGTAKPGAVKPGTAALAAPGATPPMPGPARPAGAATLGIEAVDAPGASAGALIVGLHLPGPGQAAGLVRGDTLLTFDRTRVGSAADLAAAVAATRPGKKVTLTVRHKNGTRQTLPVRPGVVT</sequence>
<feature type="region of interest" description="Disordered" evidence="1">
    <location>
        <begin position="90"/>
        <end position="172"/>
    </location>
</feature>
<dbReference type="Gene3D" id="2.30.42.10">
    <property type="match status" value="1"/>
</dbReference>
<dbReference type="RefSeq" id="WP_359773328.1">
    <property type="nucleotide sequence ID" value="NZ_JBEYRR010000001.1"/>
</dbReference>
<evidence type="ECO:0000256" key="1">
    <source>
        <dbReference type="SAM" id="MobiDB-lite"/>
    </source>
</evidence>
<feature type="compositionally biased region" description="Low complexity" evidence="1">
    <location>
        <begin position="123"/>
        <end position="132"/>
    </location>
</feature>
<accession>A0ABV3M3D7</accession>
<evidence type="ECO:0000256" key="2">
    <source>
        <dbReference type="SAM" id="Phobius"/>
    </source>
</evidence>
<dbReference type="SUPFAM" id="SSF50156">
    <property type="entry name" value="PDZ domain-like"/>
    <property type="match status" value="1"/>
</dbReference>
<proteinExistence type="predicted"/>
<evidence type="ECO:0000313" key="5">
    <source>
        <dbReference type="Proteomes" id="UP001553843"/>
    </source>
</evidence>
<feature type="region of interest" description="Disordered" evidence="1">
    <location>
        <begin position="1"/>
        <end position="49"/>
    </location>
</feature>
<evidence type="ECO:0000259" key="3">
    <source>
        <dbReference type="SMART" id="SM00228"/>
    </source>
</evidence>
<dbReference type="InterPro" id="IPR001478">
    <property type="entry name" value="PDZ"/>
</dbReference>
<feature type="compositionally biased region" description="Basic and acidic residues" evidence="1">
    <location>
        <begin position="30"/>
        <end position="41"/>
    </location>
</feature>
<dbReference type="EMBL" id="JBEYRS010000015">
    <property type="protein sequence ID" value="MEW2366228.1"/>
    <property type="molecule type" value="Genomic_DNA"/>
</dbReference>
<dbReference type="InterPro" id="IPR036034">
    <property type="entry name" value="PDZ_sf"/>
</dbReference>
<gene>
    <name evidence="4" type="ORF">AB0887_30300</name>
</gene>
<dbReference type="SMART" id="SM00228">
    <property type="entry name" value="PDZ"/>
    <property type="match status" value="1"/>
</dbReference>
<dbReference type="Pfam" id="PF13180">
    <property type="entry name" value="PDZ_2"/>
    <property type="match status" value="1"/>
</dbReference>
<keyword evidence="2" id="KW-0812">Transmembrane</keyword>
<reference evidence="4 5" key="1">
    <citation type="submission" date="2024-06" db="EMBL/GenBank/DDBJ databases">
        <title>The Natural Products Discovery Center: Release of the First 8490 Sequenced Strains for Exploring Actinobacteria Biosynthetic Diversity.</title>
        <authorList>
            <person name="Kalkreuter E."/>
            <person name="Kautsar S.A."/>
            <person name="Yang D."/>
            <person name="Bader C.D."/>
            <person name="Teijaro C.N."/>
            <person name="Fluegel L."/>
            <person name="Davis C.M."/>
            <person name="Simpson J.R."/>
            <person name="Lauterbach L."/>
            <person name="Steele A.D."/>
            <person name="Gui C."/>
            <person name="Meng S."/>
            <person name="Li G."/>
            <person name="Viehrig K."/>
            <person name="Ye F."/>
            <person name="Su P."/>
            <person name="Kiefer A.F."/>
            <person name="Nichols A."/>
            <person name="Cepeda A.J."/>
            <person name="Yan W."/>
            <person name="Fan B."/>
            <person name="Jiang Y."/>
            <person name="Adhikari A."/>
            <person name="Zheng C.-J."/>
            <person name="Schuster L."/>
            <person name="Cowan T.M."/>
            <person name="Smanski M.J."/>
            <person name="Chevrette M.G."/>
            <person name="De Carvalho L.P.S."/>
            <person name="Shen B."/>
        </authorList>
    </citation>
    <scope>NUCLEOTIDE SEQUENCE [LARGE SCALE GENOMIC DNA]</scope>
    <source>
        <strain evidence="4 5">NPDC047833</strain>
    </source>
</reference>
<feature type="compositionally biased region" description="Low complexity" evidence="1">
    <location>
        <begin position="99"/>
        <end position="112"/>
    </location>
</feature>
<keyword evidence="2" id="KW-0472">Membrane</keyword>
<feature type="compositionally biased region" description="Low complexity" evidence="1">
    <location>
        <begin position="151"/>
        <end position="160"/>
    </location>
</feature>
<name>A0ABV3M3D7_9ACTN</name>
<evidence type="ECO:0000313" key="4">
    <source>
        <dbReference type="EMBL" id="MEW2366228.1"/>
    </source>
</evidence>
<organism evidence="4 5">
    <name type="scientific">Streptomyces huasconensis</name>
    <dbReference type="NCBI Taxonomy" id="1854574"/>
    <lineage>
        <taxon>Bacteria</taxon>
        <taxon>Bacillati</taxon>
        <taxon>Actinomycetota</taxon>
        <taxon>Actinomycetes</taxon>
        <taxon>Kitasatosporales</taxon>
        <taxon>Streptomycetaceae</taxon>
        <taxon>Streptomyces</taxon>
    </lineage>
</organism>
<keyword evidence="5" id="KW-1185">Reference proteome</keyword>
<protein>
    <submittedName>
        <fullName evidence="4">PDZ domain-containing protein</fullName>
    </submittedName>
</protein>
<feature type="domain" description="PDZ" evidence="3">
    <location>
        <begin position="175"/>
        <end position="248"/>
    </location>
</feature>
<feature type="compositionally biased region" description="Pro residues" evidence="1">
    <location>
        <begin position="113"/>
        <end position="122"/>
    </location>
</feature>
<feature type="transmembrane region" description="Helical" evidence="2">
    <location>
        <begin position="52"/>
        <end position="85"/>
    </location>
</feature>
<dbReference type="Proteomes" id="UP001553843">
    <property type="component" value="Unassembled WGS sequence"/>
</dbReference>